<dbReference type="RefSeq" id="WP_169718754.1">
    <property type="nucleotide sequence ID" value="NZ_CP091521.1"/>
</dbReference>
<dbReference type="AlphaFoldDB" id="A0A8T9MWF2"/>
<dbReference type="InterPro" id="IPR001677">
    <property type="entry name" value="TbpB_B_D"/>
</dbReference>
<reference evidence="3" key="1">
    <citation type="journal article" date="2022" name="Res Sq">
        <title>Evolution of multicellular longitudinally dividing oral cavity symbionts (Neisseriaceae).</title>
        <authorList>
            <person name="Nyongesa S."/>
            <person name="Weber P."/>
            <person name="Bernet E."/>
            <person name="Pullido F."/>
            <person name="Nieckarz M."/>
            <person name="Delaby M."/>
            <person name="Nieves C."/>
            <person name="Viehboeck T."/>
            <person name="Krause N."/>
            <person name="Rivera-Millot A."/>
            <person name="Nakamura A."/>
            <person name="Vischer N."/>
            <person name="VanNieuwenhze M."/>
            <person name="Brun Y."/>
            <person name="Cava F."/>
            <person name="Bulgheresi S."/>
            <person name="Veyrier F."/>
        </authorList>
    </citation>
    <scope>NUCLEOTIDE SEQUENCE</scope>
    <source>
        <strain evidence="3">17694</strain>
    </source>
</reference>
<name>A0A8T9MWF2_9NEIS</name>
<sequence length="223" mass="23596">MLAACSSSDDIAGKVGGVVVGGAEAQSATFKSRALTVANDNLTVLSVDGKKLALTPPKGAQTRTNDYFVEWRAKGSEGMVSDHMKHSRYGMRAEGGHAYLFAQGDMTPASAMPTAATPVRYLGGAMVVQLKGGNDLQGTSEFTVNFAEKKLDGNLVFNEWTTPVQFANVKIDGNRFKQQQGGQVIDGAFFGKDAAELAGVFYKTKDNADTVGDFLGAFGAKKH</sequence>
<accession>A0A8T9MWF2</accession>
<comment type="subcellular location">
    <subcellularLocation>
        <location evidence="1">Cell outer membrane</location>
    </subcellularLocation>
</comment>
<dbReference type="Pfam" id="PF01298">
    <property type="entry name" value="TbpB_B_D"/>
    <property type="match status" value="1"/>
</dbReference>
<dbReference type="KEGG" id="ckh:LVJ77_11635"/>
<dbReference type="Proteomes" id="UP000831534">
    <property type="component" value="Chromosome"/>
</dbReference>
<dbReference type="EMBL" id="CP091521">
    <property type="protein sequence ID" value="UOP04786.1"/>
    <property type="molecule type" value="Genomic_DNA"/>
</dbReference>
<evidence type="ECO:0000259" key="2">
    <source>
        <dbReference type="Pfam" id="PF01298"/>
    </source>
</evidence>
<keyword evidence="4" id="KW-1185">Reference proteome</keyword>
<evidence type="ECO:0000256" key="1">
    <source>
        <dbReference type="ARBA" id="ARBA00004442"/>
    </source>
</evidence>
<dbReference type="GO" id="GO:0009279">
    <property type="term" value="C:cell outer membrane"/>
    <property type="evidence" value="ECO:0007669"/>
    <property type="project" value="UniProtKB-SubCell"/>
</dbReference>
<reference evidence="3" key="2">
    <citation type="submission" date="2024-09" db="EMBL/GenBank/DDBJ databases">
        <authorList>
            <person name="Veyrier F.J."/>
        </authorList>
    </citation>
    <scope>NUCLEOTIDE SEQUENCE</scope>
    <source>
        <strain evidence="3">17694</strain>
    </source>
</reference>
<protein>
    <submittedName>
        <fullName evidence="3">Transferrin-binding protein-like solute binding protein</fullName>
    </submittedName>
</protein>
<evidence type="ECO:0000313" key="4">
    <source>
        <dbReference type="Proteomes" id="UP000831534"/>
    </source>
</evidence>
<dbReference type="SUPFAM" id="SSF56925">
    <property type="entry name" value="OMPA-like"/>
    <property type="match status" value="1"/>
</dbReference>
<feature type="domain" description="Transferrin-binding protein B C-lobe/N-lobe beta-barrel" evidence="2">
    <location>
        <begin position="131"/>
        <end position="222"/>
    </location>
</feature>
<evidence type="ECO:0000313" key="3">
    <source>
        <dbReference type="EMBL" id="UOP04786.1"/>
    </source>
</evidence>
<proteinExistence type="predicted"/>
<dbReference type="Gene3D" id="2.40.160.90">
    <property type="match status" value="1"/>
</dbReference>
<dbReference type="InterPro" id="IPR011250">
    <property type="entry name" value="OMP/PagP_B-barrel"/>
</dbReference>
<organism evidence="3 4">
    <name type="scientific">Conchiformibius kuhniae</name>
    <dbReference type="NCBI Taxonomy" id="211502"/>
    <lineage>
        <taxon>Bacteria</taxon>
        <taxon>Pseudomonadati</taxon>
        <taxon>Pseudomonadota</taxon>
        <taxon>Betaproteobacteria</taxon>
        <taxon>Neisseriales</taxon>
        <taxon>Neisseriaceae</taxon>
        <taxon>Conchiformibius</taxon>
    </lineage>
</organism>
<gene>
    <name evidence="3" type="ORF">LVJ77_11635</name>
</gene>